<evidence type="ECO:0000256" key="2">
    <source>
        <dbReference type="ARBA" id="ARBA00022630"/>
    </source>
</evidence>
<keyword evidence="2" id="KW-0285">Flavoprotein</keyword>
<gene>
    <name evidence="5" type="ORF">LQE92_14095</name>
</gene>
<dbReference type="InterPro" id="IPR002563">
    <property type="entry name" value="Flavin_Rdtase-like_dom"/>
</dbReference>
<comment type="caution">
    <text evidence="5">The sequence shown here is derived from an EMBL/GenBank/DDBJ whole genome shotgun (WGS) entry which is preliminary data.</text>
</comment>
<evidence type="ECO:0000256" key="3">
    <source>
        <dbReference type="ARBA" id="ARBA00038054"/>
    </source>
</evidence>
<dbReference type="GO" id="GO:0016646">
    <property type="term" value="F:oxidoreductase activity, acting on the CH-NH group of donors, NAD or NADP as acceptor"/>
    <property type="evidence" value="ECO:0007669"/>
    <property type="project" value="UniProtKB-ARBA"/>
</dbReference>
<dbReference type="RefSeq" id="WP_231063579.1">
    <property type="nucleotide sequence ID" value="NZ_JAJNOR010000011.1"/>
</dbReference>
<dbReference type="AlphaFoldDB" id="A0AAP2WAQ5"/>
<dbReference type="SMART" id="SM00903">
    <property type="entry name" value="Flavin_Reduct"/>
    <property type="match status" value="1"/>
</dbReference>
<dbReference type="PANTHER" id="PTHR43567:SF1">
    <property type="entry name" value="FLAVOREDOXIN"/>
    <property type="match status" value="1"/>
</dbReference>
<dbReference type="Pfam" id="PF01613">
    <property type="entry name" value="Flavin_Reduct"/>
    <property type="match status" value="1"/>
</dbReference>
<name>A0AAP2WAQ5_9FIRM</name>
<dbReference type="Proteomes" id="UP001299265">
    <property type="component" value="Unassembled WGS sequence"/>
</dbReference>
<dbReference type="GO" id="GO:0010181">
    <property type="term" value="F:FMN binding"/>
    <property type="evidence" value="ECO:0007669"/>
    <property type="project" value="InterPro"/>
</dbReference>
<dbReference type="InterPro" id="IPR012349">
    <property type="entry name" value="Split_barrel_FMN-bd"/>
</dbReference>
<dbReference type="PANTHER" id="PTHR43567">
    <property type="entry name" value="FLAVOREDOXIN-RELATED-RELATED"/>
    <property type="match status" value="1"/>
</dbReference>
<accession>A0AAP2WAQ5</accession>
<dbReference type="EMBL" id="JAJNOR010000011">
    <property type="protein sequence ID" value="MCD2493737.1"/>
    <property type="molecule type" value="Genomic_DNA"/>
</dbReference>
<evidence type="ECO:0000313" key="6">
    <source>
        <dbReference type="Proteomes" id="UP001299265"/>
    </source>
</evidence>
<dbReference type="Gene3D" id="2.30.110.10">
    <property type="entry name" value="Electron Transport, Fmn-binding Protein, Chain A"/>
    <property type="match status" value="1"/>
</dbReference>
<evidence type="ECO:0000256" key="1">
    <source>
        <dbReference type="ARBA" id="ARBA00001917"/>
    </source>
</evidence>
<dbReference type="SUPFAM" id="SSF50475">
    <property type="entry name" value="FMN-binding split barrel"/>
    <property type="match status" value="1"/>
</dbReference>
<evidence type="ECO:0000313" key="5">
    <source>
        <dbReference type="EMBL" id="MCD2493737.1"/>
    </source>
</evidence>
<sequence>MENLTISAVERITSPNPFCLIGTEADDGSVNLAAVSWWSYACNRPPMISVCLSNRSYTSELICRTRKFTLQIVPEEYKEKAFLCGTVSGRECSKPKRFGISLENNVDGYPDYVMGSAAVLNCSLLNQMEASDHTLFLARAEIVKVRPVNGILYALDGYRYLGTAAVQKEQKEGGD</sequence>
<reference evidence="5 6" key="1">
    <citation type="submission" date="2021-11" db="EMBL/GenBank/DDBJ databases">
        <title>Lacrimispora sp. nov. NSJ-141 isolated from human feces.</title>
        <authorList>
            <person name="Abdugheni R."/>
        </authorList>
    </citation>
    <scope>NUCLEOTIDE SEQUENCE [LARGE SCALE GENOMIC DNA]</scope>
    <source>
        <strain evidence="5 6">NSJ-141</strain>
    </source>
</reference>
<comment type="cofactor">
    <cofactor evidence="1">
        <name>FMN</name>
        <dbReference type="ChEBI" id="CHEBI:58210"/>
    </cofactor>
</comment>
<organism evidence="5 6">
    <name type="scientific">Lientehia hominis</name>
    <dbReference type="NCBI Taxonomy" id="2897778"/>
    <lineage>
        <taxon>Bacteria</taxon>
        <taxon>Bacillati</taxon>
        <taxon>Bacillota</taxon>
        <taxon>Clostridia</taxon>
        <taxon>Lachnospirales</taxon>
        <taxon>Lachnospiraceae</taxon>
        <taxon>Lientehia</taxon>
    </lineage>
</organism>
<protein>
    <submittedName>
        <fullName evidence="5">Flavin reductase family protein</fullName>
    </submittedName>
</protein>
<dbReference type="InterPro" id="IPR052174">
    <property type="entry name" value="Flavoredoxin"/>
</dbReference>
<proteinExistence type="inferred from homology"/>
<feature type="domain" description="Flavin reductase like" evidence="4">
    <location>
        <begin position="14"/>
        <end position="160"/>
    </location>
</feature>
<evidence type="ECO:0000259" key="4">
    <source>
        <dbReference type="SMART" id="SM00903"/>
    </source>
</evidence>
<keyword evidence="6" id="KW-1185">Reference proteome</keyword>
<comment type="similarity">
    <text evidence="3">Belongs to the flavoredoxin family.</text>
</comment>